<evidence type="ECO:0000256" key="2">
    <source>
        <dbReference type="SAM" id="SignalP"/>
    </source>
</evidence>
<evidence type="ECO:0000256" key="1">
    <source>
        <dbReference type="SAM" id="MobiDB-lite"/>
    </source>
</evidence>
<comment type="caution">
    <text evidence="3">The sequence shown here is derived from an EMBL/GenBank/DDBJ whole genome shotgun (WGS) entry which is preliminary data.</text>
</comment>
<feature type="compositionally biased region" description="Acidic residues" evidence="1">
    <location>
        <begin position="71"/>
        <end position="80"/>
    </location>
</feature>
<protein>
    <submittedName>
        <fullName evidence="3">Uncharacterized protein</fullName>
    </submittedName>
</protein>
<proteinExistence type="predicted"/>
<keyword evidence="4" id="KW-1185">Reference proteome</keyword>
<dbReference type="Proteomes" id="UP001292094">
    <property type="component" value="Unassembled WGS sequence"/>
</dbReference>
<feature type="chain" id="PRO_5042175443" evidence="2">
    <location>
        <begin position="17"/>
        <end position="80"/>
    </location>
</feature>
<feature type="signal peptide" evidence="2">
    <location>
        <begin position="1"/>
        <end position="16"/>
    </location>
</feature>
<keyword evidence="2" id="KW-0732">Signal</keyword>
<sequence>MLSVVLVVVLVGLVAGRPDTIFDFEGDDHAQEQSGEAGESVEGSYRVLESNAVPVSHDGQRADGNQGAFGDYEEGDGDDE</sequence>
<organism evidence="3 4">
    <name type="scientific">Petrolisthes manimaculis</name>
    <dbReference type="NCBI Taxonomy" id="1843537"/>
    <lineage>
        <taxon>Eukaryota</taxon>
        <taxon>Metazoa</taxon>
        <taxon>Ecdysozoa</taxon>
        <taxon>Arthropoda</taxon>
        <taxon>Crustacea</taxon>
        <taxon>Multicrustacea</taxon>
        <taxon>Malacostraca</taxon>
        <taxon>Eumalacostraca</taxon>
        <taxon>Eucarida</taxon>
        <taxon>Decapoda</taxon>
        <taxon>Pleocyemata</taxon>
        <taxon>Anomura</taxon>
        <taxon>Galatheoidea</taxon>
        <taxon>Porcellanidae</taxon>
        <taxon>Petrolisthes</taxon>
    </lineage>
</organism>
<accession>A0AAE1NL64</accession>
<evidence type="ECO:0000313" key="3">
    <source>
        <dbReference type="EMBL" id="KAK4291157.1"/>
    </source>
</evidence>
<gene>
    <name evidence="3" type="ORF">Pmani_035995</name>
</gene>
<dbReference type="AlphaFoldDB" id="A0AAE1NL64"/>
<dbReference type="EMBL" id="JAWZYT010005240">
    <property type="protein sequence ID" value="KAK4291157.1"/>
    <property type="molecule type" value="Genomic_DNA"/>
</dbReference>
<reference evidence="3" key="1">
    <citation type="submission" date="2023-11" db="EMBL/GenBank/DDBJ databases">
        <title>Genome assemblies of two species of porcelain crab, Petrolisthes cinctipes and Petrolisthes manimaculis (Anomura: Porcellanidae).</title>
        <authorList>
            <person name="Angst P."/>
        </authorList>
    </citation>
    <scope>NUCLEOTIDE SEQUENCE</scope>
    <source>
        <strain evidence="3">PB745_02</strain>
        <tissue evidence="3">Gill</tissue>
    </source>
</reference>
<evidence type="ECO:0000313" key="4">
    <source>
        <dbReference type="Proteomes" id="UP001292094"/>
    </source>
</evidence>
<name>A0AAE1NL64_9EUCA</name>
<feature type="region of interest" description="Disordered" evidence="1">
    <location>
        <begin position="52"/>
        <end position="80"/>
    </location>
</feature>